<evidence type="ECO:0000313" key="3">
    <source>
        <dbReference type="Proteomes" id="UP001066276"/>
    </source>
</evidence>
<sequence length="90" mass="10599">MKDGRQTLDRRVSSRAHQKVQCYFFILKYFMAVCSTPFRYAQFHIIIPLVIHGNHQQASEPSQLLVCLSRPVYYIVTQILLTLKKYHLIS</sequence>
<comment type="caution">
    <text evidence="2">The sequence shown here is derived from an EMBL/GenBank/DDBJ whole genome shotgun (WGS) entry which is preliminary data.</text>
</comment>
<gene>
    <name evidence="2" type="ORF">NDU88_004688</name>
</gene>
<dbReference type="EMBL" id="JANPWB010000007">
    <property type="protein sequence ID" value="KAJ1172846.1"/>
    <property type="molecule type" value="Genomic_DNA"/>
</dbReference>
<reference evidence="2" key="1">
    <citation type="journal article" date="2022" name="bioRxiv">
        <title>Sequencing and chromosome-scale assembly of the giantPleurodeles waltlgenome.</title>
        <authorList>
            <person name="Brown T."/>
            <person name="Elewa A."/>
            <person name="Iarovenko S."/>
            <person name="Subramanian E."/>
            <person name="Araus A.J."/>
            <person name="Petzold A."/>
            <person name="Susuki M."/>
            <person name="Suzuki K.-i.T."/>
            <person name="Hayashi T."/>
            <person name="Toyoda A."/>
            <person name="Oliveira C."/>
            <person name="Osipova E."/>
            <person name="Leigh N.D."/>
            <person name="Simon A."/>
            <person name="Yun M.H."/>
        </authorList>
    </citation>
    <scope>NUCLEOTIDE SEQUENCE</scope>
    <source>
        <strain evidence="2">20211129_DDA</strain>
        <tissue evidence="2">Liver</tissue>
    </source>
</reference>
<feature type="transmembrane region" description="Helical" evidence="1">
    <location>
        <begin position="20"/>
        <end position="40"/>
    </location>
</feature>
<keyword evidence="1" id="KW-0812">Transmembrane</keyword>
<proteinExistence type="predicted"/>
<protein>
    <submittedName>
        <fullName evidence="2">Uncharacterized protein</fullName>
    </submittedName>
</protein>
<dbReference type="Proteomes" id="UP001066276">
    <property type="component" value="Chromosome 4_1"/>
</dbReference>
<name>A0AAV7T8U6_PLEWA</name>
<organism evidence="2 3">
    <name type="scientific">Pleurodeles waltl</name>
    <name type="common">Iberian ribbed newt</name>
    <dbReference type="NCBI Taxonomy" id="8319"/>
    <lineage>
        <taxon>Eukaryota</taxon>
        <taxon>Metazoa</taxon>
        <taxon>Chordata</taxon>
        <taxon>Craniata</taxon>
        <taxon>Vertebrata</taxon>
        <taxon>Euteleostomi</taxon>
        <taxon>Amphibia</taxon>
        <taxon>Batrachia</taxon>
        <taxon>Caudata</taxon>
        <taxon>Salamandroidea</taxon>
        <taxon>Salamandridae</taxon>
        <taxon>Pleurodelinae</taxon>
        <taxon>Pleurodeles</taxon>
    </lineage>
</organism>
<accession>A0AAV7T8U6</accession>
<dbReference type="AlphaFoldDB" id="A0AAV7T8U6"/>
<keyword evidence="3" id="KW-1185">Reference proteome</keyword>
<evidence type="ECO:0000256" key="1">
    <source>
        <dbReference type="SAM" id="Phobius"/>
    </source>
</evidence>
<keyword evidence="1" id="KW-1133">Transmembrane helix</keyword>
<evidence type="ECO:0000313" key="2">
    <source>
        <dbReference type="EMBL" id="KAJ1172846.1"/>
    </source>
</evidence>
<keyword evidence="1" id="KW-0472">Membrane</keyword>